<keyword evidence="1" id="KW-0863">Zinc-finger</keyword>
<evidence type="ECO:0000256" key="2">
    <source>
        <dbReference type="ARBA" id="ARBA00022833"/>
    </source>
</evidence>
<evidence type="ECO:0000256" key="4">
    <source>
        <dbReference type="SAM" id="MobiDB-lite"/>
    </source>
</evidence>
<accession>A0A9N9RBR8</accession>
<feature type="region of interest" description="Disordered" evidence="4">
    <location>
        <begin position="423"/>
        <end position="449"/>
    </location>
</feature>
<dbReference type="InterPro" id="IPR001841">
    <property type="entry name" value="Znf_RING"/>
</dbReference>
<gene>
    <name evidence="6" type="ORF">DIATSA_LOCUS10991</name>
</gene>
<evidence type="ECO:0000313" key="7">
    <source>
        <dbReference type="Proteomes" id="UP001153714"/>
    </source>
</evidence>
<dbReference type="GO" id="GO:0016567">
    <property type="term" value="P:protein ubiquitination"/>
    <property type="evidence" value="ECO:0007669"/>
    <property type="project" value="TreeGrafter"/>
</dbReference>
<proteinExistence type="predicted"/>
<dbReference type="GO" id="GO:0008270">
    <property type="term" value="F:zinc ion binding"/>
    <property type="evidence" value="ECO:0007669"/>
    <property type="project" value="UniProtKB-KW"/>
</dbReference>
<evidence type="ECO:0000256" key="3">
    <source>
        <dbReference type="SAM" id="Coils"/>
    </source>
</evidence>
<keyword evidence="2" id="KW-0862">Zinc</keyword>
<reference evidence="6" key="2">
    <citation type="submission" date="2022-10" db="EMBL/GenBank/DDBJ databases">
        <authorList>
            <consortium name="ENA_rothamsted_submissions"/>
            <consortium name="culmorum"/>
            <person name="King R."/>
        </authorList>
    </citation>
    <scope>NUCLEOTIDE SEQUENCE</scope>
</reference>
<dbReference type="GO" id="GO:0005634">
    <property type="term" value="C:nucleus"/>
    <property type="evidence" value="ECO:0007669"/>
    <property type="project" value="TreeGrafter"/>
</dbReference>
<keyword evidence="7" id="KW-1185">Reference proteome</keyword>
<dbReference type="InterPro" id="IPR052639">
    <property type="entry name" value="TRAIP_ubiq-protein_ligase"/>
</dbReference>
<sequence length="449" mass="50738">MHILCTICSDLVNQAENIFATKCGHIFHYHCLSQWIERSKSCPQCRNKVTDKCMYRIYPTISNETSGEDITTLQSRLDDAQLQLRQQKVCVKEKDDKLTSITAELKKNEELLKALEKKLVNRESAVSALREQLDYVKIQNKETNRLKEENESLKKNLQTLNGLQKVLNATSDEVEQMLEGYTDVRTVATFATALKRALCESESKKNETRDRLQAAKQQIGVEKNNVADLQAKIVQLEDNLHTAERKYQALKQKRKAFDMLVDENEEQCKKIMMAAVKPQISPGLNKAMIIDDSNSSFHTQVKKIENSESPYLNLKQSSLALSALQQRPIHSLPPDKLKPSELAFINAAKNATKRPGIENMPITPLSIFHKKEPAKIELSQKDDLNISQFNISYDGLGGHSKLDTFPVPNNRPPLKSCVPKLTAKHKLKRPNPPAGSQDISKLLGKISNK</sequence>
<reference evidence="6" key="1">
    <citation type="submission" date="2021-12" db="EMBL/GenBank/DDBJ databases">
        <authorList>
            <person name="King R."/>
        </authorList>
    </citation>
    <scope>NUCLEOTIDE SEQUENCE</scope>
</reference>
<dbReference type="AlphaFoldDB" id="A0A9N9RBR8"/>
<evidence type="ECO:0000256" key="1">
    <source>
        <dbReference type="ARBA" id="ARBA00022771"/>
    </source>
</evidence>
<feature type="domain" description="RING-type" evidence="5">
    <location>
        <begin position="5"/>
        <end position="45"/>
    </location>
</feature>
<organism evidence="6 7">
    <name type="scientific">Diatraea saccharalis</name>
    <name type="common">sugarcane borer</name>
    <dbReference type="NCBI Taxonomy" id="40085"/>
    <lineage>
        <taxon>Eukaryota</taxon>
        <taxon>Metazoa</taxon>
        <taxon>Ecdysozoa</taxon>
        <taxon>Arthropoda</taxon>
        <taxon>Hexapoda</taxon>
        <taxon>Insecta</taxon>
        <taxon>Pterygota</taxon>
        <taxon>Neoptera</taxon>
        <taxon>Endopterygota</taxon>
        <taxon>Lepidoptera</taxon>
        <taxon>Glossata</taxon>
        <taxon>Ditrysia</taxon>
        <taxon>Pyraloidea</taxon>
        <taxon>Crambidae</taxon>
        <taxon>Crambinae</taxon>
        <taxon>Diatraea</taxon>
    </lineage>
</organism>
<dbReference type="PANTHER" id="PTHR46569:SF1">
    <property type="entry name" value="E3 UBIQUITIN-PROTEIN LIGASE RFWD3-RELATED"/>
    <property type="match status" value="1"/>
</dbReference>
<dbReference type="Proteomes" id="UP001153714">
    <property type="component" value="Chromosome 5"/>
</dbReference>
<dbReference type="PANTHER" id="PTHR46569">
    <property type="entry name" value="E3 UBIQUITIN-PROTEIN LIGASE TRAIP"/>
    <property type="match status" value="1"/>
</dbReference>
<keyword evidence="1" id="KW-0479">Metal-binding</keyword>
<dbReference type="InterPro" id="IPR013083">
    <property type="entry name" value="Znf_RING/FYVE/PHD"/>
</dbReference>
<dbReference type="SMART" id="SM00184">
    <property type="entry name" value="RING"/>
    <property type="match status" value="1"/>
</dbReference>
<dbReference type="Pfam" id="PF13639">
    <property type="entry name" value="zf-RING_2"/>
    <property type="match status" value="1"/>
</dbReference>
<dbReference type="SUPFAM" id="SSF57850">
    <property type="entry name" value="RING/U-box"/>
    <property type="match status" value="1"/>
</dbReference>
<dbReference type="OrthoDB" id="8062037at2759"/>
<feature type="coiled-coil region" evidence="3">
    <location>
        <begin position="98"/>
        <end position="163"/>
    </location>
</feature>
<name>A0A9N9RBR8_9NEOP</name>
<evidence type="ECO:0000313" key="6">
    <source>
        <dbReference type="EMBL" id="CAG9793564.1"/>
    </source>
</evidence>
<evidence type="ECO:0000259" key="5">
    <source>
        <dbReference type="SMART" id="SM00184"/>
    </source>
</evidence>
<dbReference type="Gene3D" id="3.30.40.10">
    <property type="entry name" value="Zinc/RING finger domain, C3HC4 (zinc finger)"/>
    <property type="match status" value="1"/>
</dbReference>
<dbReference type="EMBL" id="OU893336">
    <property type="protein sequence ID" value="CAG9793564.1"/>
    <property type="molecule type" value="Genomic_DNA"/>
</dbReference>
<dbReference type="GO" id="GO:0090734">
    <property type="term" value="C:site of DNA damage"/>
    <property type="evidence" value="ECO:0007669"/>
    <property type="project" value="TreeGrafter"/>
</dbReference>
<protein>
    <recommendedName>
        <fullName evidence="5">RING-type domain-containing protein</fullName>
    </recommendedName>
</protein>
<dbReference type="GO" id="GO:0031297">
    <property type="term" value="P:replication fork processing"/>
    <property type="evidence" value="ECO:0007669"/>
    <property type="project" value="TreeGrafter"/>
</dbReference>
<dbReference type="GO" id="GO:0061630">
    <property type="term" value="F:ubiquitin protein ligase activity"/>
    <property type="evidence" value="ECO:0007669"/>
    <property type="project" value="TreeGrafter"/>
</dbReference>
<feature type="coiled-coil region" evidence="3">
    <location>
        <begin position="205"/>
        <end position="253"/>
    </location>
</feature>
<keyword evidence="3" id="KW-0175">Coiled coil</keyword>